<keyword evidence="1" id="KW-0732">Signal</keyword>
<comment type="caution">
    <text evidence="3">The sequence shown here is derived from an EMBL/GenBank/DDBJ whole genome shotgun (WGS) entry which is preliminary data.</text>
</comment>
<feature type="signal peptide" evidence="1">
    <location>
        <begin position="1"/>
        <end position="34"/>
    </location>
</feature>
<feature type="non-terminal residue" evidence="3">
    <location>
        <position position="154"/>
    </location>
</feature>
<dbReference type="Gene3D" id="2.60.120.1250">
    <property type="entry name" value="Peptidase M60, enhancin-like domain 1"/>
    <property type="match status" value="1"/>
</dbReference>
<dbReference type="RefSeq" id="WP_320620348.1">
    <property type="nucleotide sequence ID" value="NZ_SZOD01001469.1"/>
</dbReference>
<protein>
    <recommendedName>
        <fullName evidence="2">Peptidase M60 domain-containing protein</fullName>
    </recommendedName>
</protein>
<dbReference type="Proteomes" id="UP000305524">
    <property type="component" value="Unassembled WGS sequence"/>
</dbReference>
<proteinExistence type="predicted"/>
<feature type="domain" description="Peptidase M60" evidence="2">
    <location>
        <begin position="82"/>
        <end position="154"/>
    </location>
</feature>
<name>A0A4U2ZLK5_BACMY</name>
<dbReference type="PROSITE" id="PS51723">
    <property type="entry name" value="PEPTIDASE_M60"/>
    <property type="match status" value="1"/>
</dbReference>
<dbReference type="InterPro" id="IPR035423">
    <property type="entry name" value="M60-like_N"/>
</dbReference>
<organism evidence="3 4">
    <name type="scientific">Bacillus mycoides</name>
    <dbReference type="NCBI Taxonomy" id="1405"/>
    <lineage>
        <taxon>Bacteria</taxon>
        <taxon>Bacillati</taxon>
        <taxon>Bacillota</taxon>
        <taxon>Bacilli</taxon>
        <taxon>Bacillales</taxon>
        <taxon>Bacillaceae</taxon>
        <taxon>Bacillus</taxon>
        <taxon>Bacillus cereus group</taxon>
    </lineage>
</organism>
<accession>A0A4U2ZLK5</accession>
<evidence type="ECO:0000259" key="2">
    <source>
        <dbReference type="PROSITE" id="PS51723"/>
    </source>
</evidence>
<feature type="chain" id="PRO_5020695245" description="Peptidase M60 domain-containing protein" evidence="1">
    <location>
        <begin position="35"/>
        <end position="154"/>
    </location>
</feature>
<dbReference type="EMBL" id="SZOD01001469">
    <property type="protein sequence ID" value="TKI76086.1"/>
    <property type="molecule type" value="Genomic_DNA"/>
</dbReference>
<evidence type="ECO:0000256" key="1">
    <source>
        <dbReference type="SAM" id="SignalP"/>
    </source>
</evidence>
<dbReference type="InterPro" id="IPR031161">
    <property type="entry name" value="Peptidase_M60_dom"/>
</dbReference>
<evidence type="ECO:0000313" key="3">
    <source>
        <dbReference type="EMBL" id="TKI76086.1"/>
    </source>
</evidence>
<reference evidence="3 4" key="1">
    <citation type="journal article" date="2019" name="Environ. Microbiol.">
        <title>An active ?-lactamase is a part of an orchestrated cell wall stress resistance network of Bacillus subtilis and related rhizosphere species.</title>
        <authorList>
            <person name="Bucher T."/>
            <person name="Keren-Paz A."/>
            <person name="Hausser J."/>
            <person name="Olender T."/>
            <person name="Cytryn E."/>
            <person name="Kolodkin-Gal I."/>
        </authorList>
    </citation>
    <scope>NUCLEOTIDE SEQUENCE [LARGE SCALE GENOMIC DNA]</scope>
    <source>
        <strain evidence="3 4">I186</strain>
    </source>
</reference>
<dbReference type="Pfam" id="PF17291">
    <property type="entry name" value="M60-like_N"/>
    <property type="match status" value="1"/>
</dbReference>
<gene>
    <name evidence="3" type="ORF">FC701_35465</name>
</gene>
<sequence>MKRGQKQKTKNLVMITATLSMFATGIMPSLEVFAEEQAQHKKVSTTLQNENSVNVENRVFAVAGKGDVSQLQNVERRERNFSAYEPTGLYAKQNEQITIHVQGNQSIQAYIGTFSFDASWREDSKIKSFTLNPGTNTIQSPNGGMIYFYNKQQG</sequence>
<evidence type="ECO:0000313" key="4">
    <source>
        <dbReference type="Proteomes" id="UP000305524"/>
    </source>
</evidence>
<dbReference type="AlphaFoldDB" id="A0A4U2ZLK5"/>